<dbReference type="EMBL" id="PCYI01000021">
    <property type="protein sequence ID" value="PIR44723.1"/>
    <property type="molecule type" value="Genomic_DNA"/>
</dbReference>
<sequence length="236" mass="27206">MEYLLEFCALCFVFWILIYSPLCSNGNPRYNGAMNDPAITLPTLDIEGIFYAFYRFLLSLGNLGDSVGDKVTIPGPESVAFQNFYFYTEVFFFLLGIVALVVYIYYTMEKKRLLAEQTLLSRERYKAVTTPREKNPLWDSIQEHLAGDSPAGWKLAIIEADKILDDITIREGFFGETLGERLKNADESIMRNLQDAWEAHKLRNRIAHESGFRLSRREAQHALGRYEKVFREFGAI</sequence>
<organism evidence="2 3">
    <name type="scientific">Candidatus Vogelbacteria bacterium CG10_big_fil_rev_8_21_14_0_10_51_16</name>
    <dbReference type="NCBI Taxonomy" id="1975045"/>
    <lineage>
        <taxon>Bacteria</taxon>
        <taxon>Candidatus Vogeliibacteriota</taxon>
    </lineage>
</organism>
<comment type="caution">
    <text evidence="2">The sequence shown here is derived from an EMBL/GenBank/DDBJ whole genome shotgun (WGS) entry which is preliminary data.</text>
</comment>
<dbReference type="Proteomes" id="UP000228767">
    <property type="component" value="Unassembled WGS sequence"/>
</dbReference>
<dbReference type="AlphaFoldDB" id="A0A2H0RE09"/>
<feature type="transmembrane region" description="Helical" evidence="1">
    <location>
        <begin position="84"/>
        <end position="106"/>
    </location>
</feature>
<evidence type="ECO:0000313" key="3">
    <source>
        <dbReference type="Proteomes" id="UP000228767"/>
    </source>
</evidence>
<reference evidence="2 3" key="1">
    <citation type="submission" date="2017-09" db="EMBL/GenBank/DDBJ databases">
        <title>Depth-based differentiation of microbial function through sediment-hosted aquifers and enrichment of novel symbionts in the deep terrestrial subsurface.</title>
        <authorList>
            <person name="Probst A.J."/>
            <person name="Ladd B."/>
            <person name="Jarett J.K."/>
            <person name="Geller-Mcgrath D.E."/>
            <person name="Sieber C.M."/>
            <person name="Emerson J.B."/>
            <person name="Anantharaman K."/>
            <person name="Thomas B.C."/>
            <person name="Malmstrom R."/>
            <person name="Stieglmeier M."/>
            <person name="Klingl A."/>
            <person name="Woyke T."/>
            <person name="Ryan C.M."/>
            <person name="Banfield J.F."/>
        </authorList>
    </citation>
    <scope>NUCLEOTIDE SEQUENCE [LARGE SCALE GENOMIC DNA]</scope>
    <source>
        <strain evidence="2">CG10_big_fil_rev_8_21_14_0_10_51_16</strain>
    </source>
</reference>
<evidence type="ECO:0000313" key="2">
    <source>
        <dbReference type="EMBL" id="PIR44723.1"/>
    </source>
</evidence>
<keyword evidence="1" id="KW-1133">Transmembrane helix</keyword>
<protein>
    <submittedName>
        <fullName evidence="2">Uncharacterized protein</fullName>
    </submittedName>
</protein>
<accession>A0A2H0RE09</accession>
<name>A0A2H0RE09_9BACT</name>
<proteinExistence type="predicted"/>
<keyword evidence="1" id="KW-0812">Transmembrane</keyword>
<keyword evidence="1" id="KW-0472">Membrane</keyword>
<gene>
    <name evidence="2" type="ORF">COV10_03475</name>
</gene>
<evidence type="ECO:0000256" key="1">
    <source>
        <dbReference type="SAM" id="Phobius"/>
    </source>
</evidence>